<name>A0A0B6ZIV3_9EUPU</name>
<dbReference type="EMBL" id="HACG01020835">
    <property type="protein sequence ID" value="CEK67700.1"/>
    <property type="molecule type" value="Transcribed_RNA"/>
</dbReference>
<accession>A0A0B6ZIV3</accession>
<evidence type="ECO:0000256" key="1">
    <source>
        <dbReference type="SAM" id="SignalP"/>
    </source>
</evidence>
<gene>
    <name evidence="2" type="primary">ORF63607</name>
    <name evidence="3" type="synonym">ORF63609</name>
</gene>
<organism evidence="2">
    <name type="scientific">Arion vulgaris</name>
    <dbReference type="NCBI Taxonomy" id="1028688"/>
    <lineage>
        <taxon>Eukaryota</taxon>
        <taxon>Metazoa</taxon>
        <taxon>Spiralia</taxon>
        <taxon>Lophotrochozoa</taxon>
        <taxon>Mollusca</taxon>
        <taxon>Gastropoda</taxon>
        <taxon>Heterobranchia</taxon>
        <taxon>Euthyneura</taxon>
        <taxon>Panpulmonata</taxon>
        <taxon>Eupulmonata</taxon>
        <taxon>Stylommatophora</taxon>
        <taxon>Helicina</taxon>
        <taxon>Arionoidea</taxon>
        <taxon>Arionidae</taxon>
        <taxon>Arion</taxon>
    </lineage>
</organism>
<dbReference type="CDD" id="cd22201">
    <property type="entry name" value="cubilin_NTD"/>
    <property type="match status" value="1"/>
</dbReference>
<dbReference type="AlphaFoldDB" id="A0A0B6ZIV3"/>
<proteinExistence type="predicted"/>
<dbReference type="EMBL" id="HACG01020836">
    <property type="protein sequence ID" value="CEK67701.1"/>
    <property type="molecule type" value="Transcribed_RNA"/>
</dbReference>
<feature type="signal peptide" evidence="1">
    <location>
        <begin position="1"/>
        <end position="22"/>
    </location>
</feature>
<evidence type="ECO:0000313" key="3">
    <source>
        <dbReference type="EMBL" id="CEK67701.1"/>
    </source>
</evidence>
<feature type="non-terminal residue" evidence="2">
    <location>
        <position position="184"/>
    </location>
</feature>
<feature type="chain" id="PRO_5007391351" evidence="1">
    <location>
        <begin position="23"/>
        <end position="184"/>
    </location>
</feature>
<keyword evidence="1" id="KW-0732">Signal</keyword>
<protein>
    <submittedName>
        <fullName evidence="2">Uncharacterized protein</fullName>
    </submittedName>
</protein>
<evidence type="ECO:0000313" key="2">
    <source>
        <dbReference type="EMBL" id="CEK67700.1"/>
    </source>
</evidence>
<sequence>MESTSWLYVLLTVLSLVTNTDQNVRQKRQLLPDQPRIITENGHLIFQSGLNHNITFRSGSGGVFIDNLDLKFAATQARATTDLINNLQNSLRRNSTRIVNRLSRVEDSVRRIPGLTRSVNNVTSSINNLRTQGQNNQVLVNNRLTQVEARTASIPLVDQLQTQVTSLRNRVVVLENANDNSNPG</sequence>
<reference evidence="2" key="1">
    <citation type="submission" date="2014-12" db="EMBL/GenBank/DDBJ databases">
        <title>Insight into the proteome of Arion vulgaris.</title>
        <authorList>
            <person name="Aradska J."/>
            <person name="Bulat T."/>
            <person name="Smidak R."/>
            <person name="Sarate P."/>
            <person name="Gangsoo J."/>
            <person name="Sialana F."/>
            <person name="Bilban M."/>
            <person name="Lubec G."/>
        </authorList>
    </citation>
    <scope>NUCLEOTIDE SEQUENCE</scope>
    <source>
        <tissue evidence="2">Skin</tissue>
    </source>
</reference>